<evidence type="ECO:0000256" key="2">
    <source>
        <dbReference type="ARBA" id="ARBA00009130"/>
    </source>
</evidence>
<comment type="similarity">
    <text evidence="2">Belongs to the class-III pyridine nucleotide-disulfide oxidoreductase family.</text>
</comment>
<dbReference type="PROSITE" id="PS50206">
    <property type="entry name" value="RHODANESE_3"/>
    <property type="match status" value="1"/>
</dbReference>
<dbReference type="InterPro" id="IPR036188">
    <property type="entry name" value="FAD/NAD-bd_sf"/>
</dbReference>
<evidence type="ECO:0000313" key="9">
    <source>
        <dbReference type="Proteomes" id="UP000191980"/>
    </source>
</evidence>
<feature type="domain" description="Rhodanese" evidence="7">
    <location>
        <begin position="494"/>
        <end position="577"/>
    </location>
</feature>
<comment type="caution">
    <text evidence="8">The sequence shown here is derived from an EMBL/GenBank/DDBJ whole genome shotgun (WGS) entry which is preliminary data.</text>
</comment>
<dbReference type="SUPFAM" id="SSF55424">
    <property type="entry name" value="FAD/NAD-linked reductases, dimerisation (C-terminal) domain"/>
    <property type="match status" value="1"/>
</dbReference>
<dbReference type="Gene3D" id="3.40.250.10">
    <property type="entry name" value="Rhodanese-like domain"/>
    <property type="match status" value="1"/>
</dbReference>
<dbReference type="GO" id="GO:0016491">
    <property type="term" value="F:oxidoreductase activity"/>
    <property type="evidence" value="ECO:0007669"/>
    <property type="project" value="UniProtKB-KW"/>
</dbReference>
<gene>
    <name evidence="8" type="ORF">AU255_10035</name>
</gene>
<protein>
    <submittedName>
        <fullName evidence="8">CoA-disulfide reductase</fullName>
    </submittedName>
</protein>
<accession>A0A1V8M9I7</accession>
<evidence type="ECO:0000256" key="4">
    <source>
        <dbReference type="ARBA" id="ARBA00022827"/>
    </source>
</evidence>
<dbReference type="PANTHER" id="PTHR43429">
    <property type="entry name" value="PYRIDINE NUCLEOTIDE-DISULFIDE OXIDOREDUCTASE DOMAIN-CONTAINING"/>
    <property type="match status" value="1"/>
</dbReference>
<sequence length="577" mass="63370">MSKKRILIVGGVAGGATCAARIRRLNEACEIIIFEMGSYVSFANCGLPYFIGDVIVEEDALLVATPALFENRFNIRVCTDTQVMSIDRENQRINVCDLKSGEQRNEHYDALVLSTGSQSVWPDIKGLDLPGVHVLRTIPDSRKIRAQLDNIERAVVMGAGYLGLELAENLTKRAVQVTVLQSSDQVMPSLDKEMAAYVAKHLRLHGLELKLSCQTSAITQNSDHSLQVSLSSGEQLNVDAVMISIGVKPRAELAIQAGLEVGSHGGIRVNEYLQTSDPNIWAVGDVVEVKNVITNEWQLFPLAGPANKQGRLAATDIVRKKLDTIQAVPYRGVLGTTVCGLFGLTVATTGVNEKTLKQCPGIEYEKVYLHPSNHVGYYPGAKPIHIKMLYDVRNGKILGAQALGESGVARRIDVLASFIQMGGTVFDLEEAELCYAPQFGATKDPVNLAGMIAANHLRGNHPLAKWEDLADTHTQVTDEQDDVDQMLAFIMDDPYSQAQIIDVRTVTEFAGKHIPQAINIPLDSLRDRLHELSQEREIWVVCGVGQRAYNATRILQQHGFRVRNLSGGMQTYASYEE</sequence>
<keyword evidence="4" id="KW-0274">FAD</keyword>
<keyword evidence="3" id="KW-0285">Flavoprotein</keyword>
<dbReference type="Proteomes" id="UP000191980">
    <property type="component" value="Unassembled WGS sequence"/>
</dbReference>
<evidence type="ECO:0000256" key="6">
    <source>
        <dbReference type="ARBA" id="ARBA00023284"/>
    </source>
</evidence>
<dbReference type="SMART" id="SM00450">
    <property type="entry name" value="RHOD"/>
    <property type="match status" value="1"/>
</dbReference>
<keyword evidence="5" id="KW-0560">Oxidoreductase</keyword>
<evidence type="ECO:0000259" key="7">
    <source>
        <dbReference type="PROSITE" id="PS50206"/>
    </source>
</evidence>
<dbReference type="Gene3D" id="3.50.50.60">
    <property type="entry name" value="FAD/NAD(P)-binding domain"/>
    <property type="match status" value="2"/>
</dbReference>
<dbReference type="InterPro" id="IPR004099">
    <property type="entry name" value="Pyr_nucl-diS_OxRdtase_dimer"/>
</dbReference>
<dbReference type="InterPro" id="IPR036873">
    <property type="entry name" value="Rhodanese-like_dom_sf"/>
</dbReference>
<dbReference type="SUPFAM" id="SSF51905">
    <property type="entry name" value="FAD/NAD(P)-binding domain"/>
    <property type="match status" value="2"/>
</dbReference>
<dbReference type="AlphaFoldDB" id="A0A1V8M9I7"/>
<evidence type="ECO:0000313" key="8">
    <source>
        <dbReference type="EMBL" id="OQK18152.1"/>
    </source>
</evidence>
<dbReference type="PRINTS" id="PR00368">
    <property type="entry name" value="FADPNR"/>
</dbReference>
<keyword evidence="6" id="KW-0676">Redox-active center</keyword>
<dbReference type="InterPro" id="IPR023753">
    <property type="entry name" value="FAD/NAD-binding_dom"/>
</dbReference>
<dbReference type="Pfam" id="PF02852">
    <property type="entry name" value="Pyr_redox_dim"/>
    <property type="match status" value="1"/>
</dbReference>
<dbReference type="RefSeq" id="WP_080522757.1">
    <property type="nucleotide sequence ID" value="NZ_LPUF01000001.1"/>
</dbReference>
<proteinExistence type="inferred from homology"/>
<keyword evidence="9" id="KW-1185">Reference proteome</keyword>
<dbReference type="PRINTS" id="PR00411">
    <property type="entry name" value="PNDRDTASEI"/>
</dbReference>
<dbReference type="InterPro" id="IPR050260">
    <property type="entry name" value="FAD-bd_OxRdtase"/>
</dbReference>
<dbReference type="InterPro" id="IPR001763">
    <property type="entry name" value="Rhodanese-like_dom"/>
</dbReference>
<comment type="cofactor">
    <cofactor evidence="1">
        <name>FAD</name>
        <dbReference type="ChEBI" id="CHEBI:57692"/>
    </cofactor>
</comment>
<name>A0A1V8M9I7_9GAMM</name>
<reference evidence="8 9" key="1">
    <citation type="submission" date="2015-12" db="EMBL/GenBank/DDBJ databases">
        <authorList>
            <person name="Shamseldin A."/>
            <person name="Moawad H."/>
            <person name="Abd El-Rahim W.M."/>
            <person name="Sadowsky M.J."/>
        </authorList>
    </citation>
    <scope>NUCLEOTIDE SEQUENCE [LARGE SCALE GENOMIC DNA]</scope>
    <source>
        <strain evidence="8 9">WF1</strain>
    </source>
</reference>
<dbReference type="SUPFAM" id="SSF52821">
    <property type="entry name" value="Rhodanese/Cell cycle control phosphatase"/>
    <property type="match status" value="1"/>
</dbReference>
<dbReference type="InterPro" id="IPR016156">
    <property type="entry name" value="FAD/NAD-linked_Rdtase_dimer_sf"/>
</dbReference>
<evidence type="ECO:0000256" key="1">
    <source>
        <dbReference type="ARBA" id="ARBA00001974"/>
    </source>
</evidence>
<dbReference type="Pfam" id="PF00581">
    <property type="entry name" value="Rhodanese"/>
    <property type="match status" value="1"/>
</dbReference>
<evidence type="ECO:0000256" key="5">
    <source>
        <dbReference type="ARBA" id="ARBA00023002"/>
    </source>
</evidence>
<evidence type="ECO:0000256" key="3">
    <source>
        <dbReference type="ARBA" id="ARBA00022630"/>
    </source>
</evidence>
<dbReference type="EMBL" id="LPUF01000001">
    <property type="protein sequence ID" value="OQK18152.1"/>
    <property type="molecule type" value="Genomic_DNA"/>
</dbReference>
<dbReference type="STRING" id="1420851.AU255_10035"/>
<dbReference type="Pfam" id="PF07992">
    <property type="entry name" value="Pyr_redox_2"/>
    <property type="match status" value="1"/>
</dbReference>
<dbReference type="OrthoDB" id="9800167at2"/>
<dbReference type="PANTHER" id="PTHR43429:SF1">
    <property type="entry name" value="NAD(P)H SULFUR OXIDOREDUCTASE (COA-DEPENDENT)"/>
    <property type="match status" value="1"/>
</dbReference>
<organism evidence="8 9">
    <name type="scientific">Methyloprofundus sedimenti</name>
    <dbReference type="NCBI Taxonomy" id="1420851"/>
    <lineage>
        <taxon>Bacteria</taxon>
        <taxon>Pseudomonadati</taxon>
        <taxon>Pseudomonadota</taxon>
        <taxon>Gammaproteobacteria</taxon>
        <taxon>Methylococcales</taxon>
        <taxon>Methylococcaceae</taxon>
        <taxon>Methyloprofundus</taxon>
    </lineage>
</organism>